<evidence type="ECO:0000313" key="3">
    <source>
        <dbReference type="Proteomes" id="UP000030364"/>
    </source>
</evidence>
<dbReference type="AlphaFoldDB" id="A0A0A2WN88"/>
<organism evidence="2 3">
    <name type="scientific">Thermus filiformis</name>
    <dbReference type="NCBI Taxonomy" id="276"/>
    <lineage>
        <taxon>Bacteria</taxon>
        <taxon>Thermotogati</taxon>
        <taxon>Deinococcota</taxon>
        <taxon>Deinococci</taxon>
        <taxon>Thermales</taxon>
        <taxon>Thermaceae</taxon>
        <taxon>Thermus</taxon>
    </lineage>
</organism>
<protein>
    <submittedName>
        <fullName evidence="2">Uncharacterized protein</fullName>
    </submittedName>
</protein>
<reference evidence="2 3" key="1">
    <citation type="journal article" date="2015" name="Genome Announc.">
        <title>Draft Genome Sequence of the Thermophile Thermus filiformis ATCC 43280, Producer of Carotenoid-(Di)glucoside-Branched Fatty Acid (Di)esters and Source of Hyperthermostable Enzymes of Biotechnological Interest.</title>
        <authorList>
            <person name="Mandelli F."/>
            <person name="Oliveira Ramires B."/>
            <person name="Couger M.B."/>
            <person name="Paixao D.A."/>
            <person name="Camilo C.M."/>
            <person name="Polikarpov I."/>
            <person name="Prade R."/>
            <person name="Riano-Pachon D.M."/>
            <person name="Squina F.M."/>
        </authorList>
    </citation>
    <scope>NUCLEOTIDE SEQUENCE [LARGE SCALE GENOMIC DNA]</scope>
    <source>
        <strain evidence="2 3">ATCC 43280</strain>
    </source>
</reference>
<feature type="chain" id="PRO_5001996845" evidence="1">
    <location>
        <begin position="18"/>
        <end position="136"/>
    </location>
</feature>
<accession>A0A0A2WN88</accession>
<keyword evidence="1" id="KW-0732">Signal</keyword>
<keyword evidence="3" id="KW-1185">Reference proteome</keyword>
<gene>
    <name evidence="2" type="ORF">THFILI_09135</name>
</gene>
<dbReference type="STRING" id="276.THFILI_09135"/>
<dbReference type="PATRIC" id="fig|276.5.peg.1568"/>
<proteinExistence type="predicted"/>
<feature type="signal peptide" evidence="1">
    <location>
        <begin position="1"/>
        <end position="17"/>
    </location>
</feature>
<sequence length="136" mass="15097">MRFWAVLLLLGLALAQAGEEAAFVRCREVVGLLRPLGLYEVRGRSVLVLGLPETPLVQLVLARDRPLPLGHPGEGVFPEAPPPWLRELALARLVVRDRGGYACFLVHRGVVVGVLRLGPDLEPRPLFPPGRMRRRF</sequence>
<evidence type="ECO:0000313" key="2">
    <source>
        <dbReference type="EMBL" id="KGQ21641.1"/>
    </source>
</evidence>
<evidence type="ECO:0000256" key="1">
    <source>
        <dbReference type="SAM" id="SignalP"/>
    </source>
</evidence>
<dbReference type="Proteomes" id="UP000030364">
    <property type="component" value="Unassembled WGS sequence"/>
</dbReference>
<comment type="caution">
    <text evidence="2">The sequence shown here is derived from an EMBL/GenBank/DDBJ whole genome shotgun (WGS) entry which is preliminary data.</text>
</comment>
<dbReference type="RefSeq" id="WP_038065236.1">
    <property type="nucleotide sequence ID" value="NZ_JPSL02000040.1"/>
</dbReference>
<dbReference type="EMBL" id="JPSL02000040">
    <property type="protein sequence ID" value="KGQ21641.1"/>
    <property type="molecule type" value="Genomic_DNA"/>
</dbReference>
<name>A0A0A2WN88_THEFI</name>